<sequence length="342" mass="39080">MEIEKKDFKIIIMLLLTWGIIYFLMSVKTAVIPFVFGIILAYLFYPIVCFLRERNVSRSWAIYILLLLFLLMCSFIALIMLPLFINELEGLTQSIPEYIRTIDEYISYLNREYHRIQLPVVIKEVIDGTLSRLEEQMIAFIQNITEIIINSLSILISLVIAPFITYYILKDLPKIKREIIKIIPADRKQLFLEVGRELNKMFIAYLRGQIWISIIVGFLTGISLFILKLKFFTILAVIATFSNMIPFIGPFIGAVPAVFIALRVSMSKALIVALIYFVIQQLESSIISPKIMSENVGIHPLGIIFSLLVGAELMGVWGLIFAVPIAGTIKVVFKLIIRGLEY</sequence>
<evidence type="ECO:0000256" key="7">
    <source>
        <dbReference type="ARBA" id="ARBA00023136"/>
    </source>
</evidence>
<feature type="transmembrane region" description="Helical" evidence="8">
    <location>
        <begin position="31"/>
        <end position="51"/>
    </location>
</feature>
<dbReference type="Pfam" id="PF01594">
    <property type="entry name" value="AI-2E_transport"/>
    <property type="match status" value="1"/>
</dbReference>
<keyword evidence="10" id="KW-1185">Reference proteome</keyword>
<evidence type="ECO:0000256" key="6">
    <source>
        <dbReference type="ARBA" id="ARBA00022989"/>
    </source>
</evidence>
<dbReference type="PANTHER" id="PTHR21716:SF53">
    <property type="entry name" value="PERMEASE PERM-RELATED"/>
    <property type="match status" value="1"/>
</dbReference>
<gene>
    <name evidence="9" type="ORF">GM661_11650</name>
</gene>
<dbReference type="InterPro" id="IPR002549">
    <property type="entry name" value="AI-2E-like"/>
</dbReference>
<dbReference type="AlphaFoldDB" id="A0A8A7KL48"/>
<keyword evidence="6 8" id="KW-1133">Transmembrane helix</keyword>
<dbReference type="GO" id="GO:0005886">
    <property type="term" value="C:plasma membrane"/>
    <property type="evidence" value="ECO:0007669"/>
    <property type="project" value="UniProtKB-SubCell"/>
</dbReference>
<keyword evidence="3" id="KW-0813">Transport</keyword>
<evidence type="ECO:0000256" key="4">
    <source>
        <dbReference type="ARBA" id="ARBA00022475"/>
    </source>
</evidence>
<evidence type="ECO:0000256" key="8">
    <source>
        <dbReference type="SAM" id="Phobius"/>
    </source>
</evidence>
<evidence type="ECO:0000256" key="1">
    <source>
        <dbReference type="ARBA" id="ARBA00004651"/>
    </source>
</evidence>
<keyword evidence="4" id="KW-1003">Cell membrane</keyword>
<feature type="transmembrane region" description="Helical" evidence="8">
    <location>
        <begin position="210"/>
        <end position="239"/>
    </location>
</feature>
<protein>
    <submittedName>
        <fullName evidence="9">AI-2E family transporter</fullName>
    </submittedName>
</protein>
<keyword evidence="5 8" id="KW-0812">Transmembrane</keyword>
<name>A0A8A7KL48_9FIRM</name>
<proteinExistence type="inferred from homology"/>
<dbReference type="Proteomes" id="UP000665020">
    <property type="component" value="Chromosome"/>
</dbReference>
<keyword evidence="7 8" id="KW-0472">Membrane</keyword>
<evidence type="ECO:0000256" key="5">
    <source>
        <dbReference type="ARBA" id="ARBA00022692"/>
    </source>
</evidence>
<accession>A0A8A7KL48</accession>
<dbReference type="EMBL" id="CP046640">
    <property type="protein sequence ID" value="QTL98572.1"/>
    <property type="molecule type" value="Genomic_DNA"/>
</dbReference>
<dbReference type="GO" id="GO:0055085">
    <property type="term" value="P:transmembrane transport"/>
    <property type="evidence" value="ECO:0007669"/>
    <property type="project" value="TreeGrafter"/>
</dbReference>
<evidence type="ECO:0000313" key="10">
    <source>
        <dbReference type="Proteomes" id="UP000665020"/>
    </source>
</evidence>
<comment type="similarity">
    <text evidence="2">Belongs to the autoinducer-2 exporter (AI-2E) (TC 2.A.86) family.</text>
</comment>
<dbReference type="RefSeq" id="WP_230866984.1">
    <property type="nucleotide sequence ID" value="NZ_CP046640.1"/>
</dbReference>
<dbReference type="KEGG" id="ifn:GM661_11650"/>
<organism evidence="9 10">
    <name type="scientific">Iocasia fonsfrigidae</name>
    <dbReference type="NCBI Taxonomy" id="2682810"/>
    <lineage>
        <taxon>Bacteria</taxon>
        <taxon>Bacillati</taxon>
        <taxon>Bacillota</taxon>
        <taxon>Clostridia</taxon>
        <taxon>Halanaerobiales</taxon>
        <taxon>Halanaerobiaceae</taxon>
        <taxon>Iocasia</taxon>
    </lineage>
</organism>
<evidence type="ECO:0000256" key="2">
    <source>
        <dbReference type="ARBA" id="ARBA00009773"/>
    </source>
</evidence>
<dbReference type="PANTHER" id="PTHR21716">
    <property type="entry name" value="TRANSMEMBRANE PROTEIN"/>
    <property type="match status" value="1"/>
</dbReference>
<feature type="transmembrane region" description="Helical" evidence="8">
    <location>
        <begin position="147"/>
        <end position="169"/>
    </location>
</feature>
<evidence type="ECO:0000313" key="9">
    <source>
        <dbReference type="EMBL" id="QTL98572.1"/>
    </source>
</evidence>
<comment type="subcellular location">
    <subcellularLocation>
        <location evidence="1">Cell membrane</location>
        <topology evidence="1">Multi-pass membrane protein</topology>
    </subcellularLocation>
</comment>
<feature type="transmembrane region" description="Helical" evidence="8">
    <location>
        <begin position="251"/>
        <end position="279"/>
    </location>
</feature>
<evidence type="ECO:0000256" key="3">
    <source>
        <dbReference type="ARBA" id="ARBA00022448"/>
    </source>
</evidence>
<feature type="transmembrane region" description="Helical" evidence="8">
    <location>
        <begin position="7"/>
        <end position="25"/>
    </location>
</feature>
<feature type="transmembrane region" description="Helical" evidence="8">
    <location>
        <begin position="63"/>
        <end position="85"/>
    </location>
</feature>
<reference evidence="9" key="1">
    <citation type="submission" date="2019-12" db="EMBL/GenBank/DDBJ databases">
        <authorList>
            <person name="zhang j."/>
            <person name="sun C.M."/>
        </authorList>
    </citation>
    <scope>NUCLEOTIDE SEQUENCE</scope>
    <source>
        <strain evidence="9">NS-1</strain>
    </source>
</reference>